<comment type="caution">
    <text evidence="6">The sequence shown here is derived from an EMBL/GenBank/DDBJ whole genome shotgun (WGS) entry which is preliminary data.</text>
</comment>
<keyword evidence="1" id="KW-0805">Transcription regulation</keyword>
<keyword evidence="3" id="KW-0804">Transcription</keyword>
<dbReference type="Proteomes" id="UP000559809">
    <property type="component" value="Unassembled WGS sequence"/>
</dbReference>
<dbReference type="PROSITE" id="PS00041">
    <property type="entry name" value="HTH_ARAC_FAMILY_1"/>
    <property type="match status" value="1"/>
</dbReference>
<feature type="region of interest" description="Disordered" evidence="4">
    <location>
        <begin position="1"/>
        <end position="23"/>
    </location>
</feature>
<dbReference type="AlphaFoldDB" id="A0A853FQN3"/>
<dbReference type="RefSeq" id="WP_180153405.1">
    <property type="nucleotide sequence ID" value="NZ_JACCEM010000001.1"/>
</dbReference>
<dbReference type="PROSITE" id="PS01124">
    <property type="entry name" value="HTH_ARAC_FAMILY_2"/>
    <property type="match status" value="1"/>
</dbReference>
<protein>
    <submittedName>
        <fullName evidence="6">Helix-turn-helix transcriptional regulator</fullName>
    </submittedName>
</protein>
<dbReference type="GO" id="GO:0003700">
    <property type="term" value="F:DNA-binding transcription factor activity"/>
    <property type="evidence" value="ECO:0007669"/>
    <property type="project" value="InterPro"/>
</dbReference>
<evidence type="ECO:0000256" key="1">
    <source>
        <dbReference type="ARBA" id="ARBA00023015"/>
    </source>
</evidence>
<dbReference type="InterPro" id="IPR053142">
    <property type="entry name" value="PchR_regulatory_protein"/>
</dbReference>
<dbReference type="InterPro" id="IPR018060">
    <property type="entry name" value="HTH_AraC"/>
</dbReference>
<evidence type="ECO:0000256" key="3">
    <source>
        <dbReference type="ARBA" id="ARBA00023163"/>
    </source>
</evidence>
<dbReference type="GO" id="GO:0043565">
    <property type="term" value="F:sequence-specific DNA binding"/>
    <property type="evidence" value="ECO:0007669"/>
    <property type="project" value="InterPro"/>
</dbReference>
<accession>A0A853FQN3</accession>
<keyword evidence="2" id="KW-0238">DNA-binding</keyword>
<evidence type="ECO:0000256" key="2">
    <source>
        <dbReference type="ARBA" id="ARBA00023125"/>
    </source>
</evidence>
<dbReference type="EMBL" id="JACCEM010000001">
    <property type="protein sequence ID" value="NYT48124.1"/>
    <property type="molecule type" value="Genomic_DNA"/>
</dbReference>
<dbReference type="SUPFAM" id="SSF46689">
    <property type="entry name" value="Homeodomain-like"/>
    <property type="match status" value="2"/>
</dbReference>
<dbReference type="PANTHER" id="PTHR47893:SF1">
    <property type="entry name" value="REGULATORY PROTEIN PCHR"/>
    <property type="match status" value="1"/>
</dbReference>
<gene>
    <name evidence="6" type="ORF">H0A72_02260</name>
</gene>
<feature type="domain" description="HTH araC/xylS-type" evidence="5">
    <location>
        <begin position="262"/>
        <end position="363"/>
    </location>
</feature>
<dbReference type="InterPro" id="IPR018062">
    <property type="entry name" value="HTH_AraC-typ_CS"/>
</dbReference>
<keyword evidence="7" id="KW-1185">Reference proteome</keyword>
<evidence type="ECO:0000313" key="7">
    <source>
        <dbReference type="Proteomes" id="UP000559809"/>
    </source>
</evidence>
<dbReference type="InterPro" id="IPR020449">
    <property type="entry name" value="Tscrpt_reg_AraC-type_HTH"/>
</dbReference>
<dbReference type="PRINTS" id="PR00032">
    <property type="entry name" value="HTHARAC"/>
</dbReference>
<proteinExistence type="predicted"/>
<sequence length="364" mass="40613">MEARPAHAADPASPPTPAKGKRPWRALGMVRSLEFDVPGYRFVSAPFAGNEPVLEGRLREIQLQPGLWMHCAEVADLHNMVSRVGFSAGLRIVVVLGGQIDVRIGGRRLHLRAGDHARHASAAVISMPQDAIFERQWERGKWERKLSLYLSPEWLESQGWLSDARELTALSRRHETGAPEPLALKFPDQLCITTWRPSPHALALAEQLICQSDESAPSLVRIRLAGRAMELLYEALASQHKEAAPGAAPAGALRPRDQDRMLRLRSFLDAEVQQPLVPPLKIEELGRRFGLSASALQRQFRHAFGSSVNEYRRLMRLHQARTDLEHGLSITEAAYRAGYTSAANFATAFRRQFGLSPKSLRSRL</sequence>
<dbReference type="PANTHER" id="PTHR47893">
    <property type="entry name" value="REGULATORY PROTEIN PCHR"/>
    <property type="match status" value="1"/>
</dbReference>
<reference evidence="6 7" key="1">
    <citation type="submission" date="2020-07" db="EMBL/GenBank/DDBJ databases">
        <title>Taxonomic revisions and descriptions of new bacterial species based on genomic comparisons in the high-G+C-content subgroup of the family Alcaligenaceae.</title>
        <authorList>
            <person name="Szabo A."/>
            <person name="Felfoldi T."/>
        </authorList>
    </citation>
    <scope>NUCLEOTIDE SEQUENCE [LARGE SCALE GENOMIC DNA]</scope>
    <source>
        <strain evidence="6 7">LMG 24012</strain>
    </source>
</reference>
<dbReference type="SMART" id="SM00342">
    <property type="entry name" value="HTH_ARAC"/>
    <property type="match status" value="1"/>
</dbReference>
<dbReference type="InterPro" id="IPR009057">
    <property type="entry name" value="Homeodomain-like_sf"/>
</dbReference>
<organism evidence="6 7">
    <name type="scientific">Parapusillimonas granuli</name>
    <dbReference type="NCBI Taxonomy" id="380911"/>
    <lineage>
        <taxon>Bacteria</taxon>
        <taxon>Pseudomonadati</taxon>
        <taxon>Pseudomonadota</taxon>
        <taxon>Betaproteobacteria</taxon>
        <taxon>Burkholderiales</taxon>
        <taxon>Alcaligenaceae</taxon>
        <taxon>Parapusillimonas</taxon>
    </lineage>
</organism>
<evidence type="ECO:0000256" key="4">
    <source>
        <dbReference type="SAM" id="MobiDB-lite"/>
    </source>
</evidence>
<name>A0A853FQN3_9BURK</name>
<evidence type="ECO:0000313" key="6">
    <source>
        <dbReference type="EMBL" id="NYT48124.1"/>
    </source>
</evidence>
<dbReference type="Pfam" id="PF12833">
    <property type="entry name" value="HTH_18"/>
    <property type="match status" value="1"/>
</dbReference>
<evidence type="ECO:0000259" key="5">
    <source>
        <dbReference type="PROSITE" id="PS01124"/>
    </source>
</evidence>
<dbReference type="Gene3D" id="1.10.10.60">
    <property type="entry name" value="Homeodomain-like"/>
    <property type="match status" value="1"/>
</dbReference>